<keyword evidence="3" id="KW-0645">Protease</keyword>
<evidence type="ECO:0000256" key="6">
    <source>
        <dbReference type="ARBA" id="ARBA00022807"/>
    </source>
</evidence>
<evidence type="ECO:0000256" key="2">
    <source>
        <dbReference type="ARBA" id="ARBA00012759"/>
    </source>
</evidence>
<dbReference type="SUPFAM" id="SSF54001">
    <property type="entry name" value="Cysteine proteinases"/>
    <property type="match status" value="1"/>
</dbReference>
<dbReference type="GO" id="GO:0016579">
    <property type="term" value="P:protein deubiquitination"/>
    <property type="evidence" value="ECO:0007669"/>
    <property type="project" value="InterPro"/>
</dbReference>
<dbReference type="OrthoDB" id="1723187at2759"/>
<evidence type="ECO:0000313" key="8">
    <source>
        <dbReference type="EMBL" id="VVB16538.1"/>
    </source>
</evidence>
<keyword evidence="9" id="KW-1185">Reference proteome</keyword>
<keyword evidence="4" id="KW-0833">Ubl conjugation pathway</keyword>
<dbReference type="Proteomes" id="UP000489600">
    <property type="component" value="Unassembled WGS sequence"/>
</dbReference>
<dbReference type="Pfam" id="PF00443">
    <property type="entry name" value="UCH"/>
    <property type="match status" value="1"/>
</dbReference>
<dbReference type="EC" id="3.4.19.12" evidence="2"/>
<dbReference type="InterPro" id="IPR044635">
    <property type="entry name" value="UBP14-like"/>
</dbReference>
<keyword evidence="6" id="KW-0788">Thiol protease</keyword>
<dbReference type="GO" id="GO:0004843">
    <property type="term" value="F:cysteine-type deubiquitinase activity"/>
    <property type="evidence" value="ECO:0007669"/>
    <property type="project" value="UniProtKB-EC"/>
</dbReference>
<dbReference type="GO" id="GO:0070628">
    <property type="term" value="F:proteasome binding"/>
    <property type="evidence" value="ECO:0007669"/>
    <property type="project" value="TreeGrafter"/>
</dbReference>
<dbReference type="AlphaFoldDB" id="A0A565CS52"/>
<evidence type="ECO:0000313" key="9">
    <source>
        <dbReference type="Proteomes" id="UP000489600"/>
    </source>
</evidence>
<evidence type="ECO:0000256" key="4">
    <source>
        <dbReference type="ARBA" id="ARBA00022786"/>
    </source>
</evidence>
<dbReference type="InterPro" id="IPR038765">
    <property type="entry name" value="Papain-like_cys_pep_sf"/>
</dbReference>
<dbReference type="PANTHER" id="PTHR43982">
    <property type="entry name" value="UBIQUITIN CARBOXYL-TERMINAL HYDROLASE"/>
    <property type="match status" value="1"/>
</dbReference>
<feature type="domain" description="Peptidase C19 ubiquitin carboxyl-terminal hydrolase" evidence="7">
    <location>
        <begin position="1"/>
        <end position="64"/>
    </location>
</feature>
<dbReference type="GO" id="GO:0043161">
    <property type="term" value="P:proteasome-mediated ubiquitin-dependent protein catabolic process"/>
    <property type="evidence" value="ECO:0007669"/>
    <property type="project" value="InterPro"/>
</dbReference>
<dbReference type="EMBL" id="CABITT030000008">
    <property type="protein sequence ID" value="VVB16538.1"/>
    <property type="molecule type" value="Genomic_DNA"/>
</dbReference>
<comment type="catalytic activity">
    <reaction evidence="1">
        <text>Thiol-dependent hydrolysis of ester, thioester, amide, peptide and isopeptide bonds formed by the C-terminal Gly of ubiquitin (a 76-residue protein attached to proteins as an intracellular targeting signal).</text>
        <dbReference type="EC" id="3.4.19.12"/>
    </reaction>
</comment>
<evidence type="ECO:0000256" key="1">
    <source>
        <dbReference type="ARBA" id="ARBA00000707"/>
    </source>
</evidence>
<dbReference type="PANTHER" id="PTHR43982:SF1">
    <property type="entry name" value="UBIQUITIN CARBOXYL-TERMINAL HYDROLASE 14"/>
    <property type="match status" value="1"/>
</dbReference>
<dbReference type="Gene3D" id="3.90.70.10">
    <property type="entry name" value="Cysteine proteinases"/>
    <property type="match status" value="1"/>
</dbReference>
<comment type="caution">
    <text evidence="8">The sequence shown here is derived from an EMBL/GenBank/DDBJ whole genome shotgun (WGS) entry which is preliminary data.</text>
</comment>
<dbReference type="InterPro" id="IPR001394">
    <property type="entry name" value="Peptidase_C19_UCH"/>
</dbReference>
<evidence type="ECO:0000256" key="3">
    <source>
        <dbReference type="ARBA" id="ARBA00022670"/>
    </source>
</evidence>
<accession>A0A565CS52</accession>
<reference evidence="8" key="1">
    <citation type="submission" date="2019-07" db="EMBL/GenBank/DDBJ databases">
        <authorList>
            <person name="Dittberner H."/>
        </authorList>
    </citation>
    <scope>NUCLEOTIDE SEQUENCE [LARGE SCALE GENOMIC DNA]</scope>
</reference>
<organism evidence="8 9">
    <name type="scientific">Arabis nemorensis</name>
    <dbReference type="NCBI Taxonomy" id="586526"/>
    <lineage>
        <taxon>Eukaryota</taxon>
        <taxon>Viridiplantae</taxon>
        <taxon>Streptophyta</taxon>
        <taxon>Embryophyta</taxon>
        <taxon>Tracheophyta</taxon>
        <taxon>Spermatophyta</taxon>
        <taxon>Magnoliopsida</taxon>
        <taxon>eudicotyledons</taxon>
        <taxon>Gunneridae</taxon>
        <taxon>Pentapetalae</taxon>
        <taxon>rosids</taxon>
        <taxon>malvids</taxon>
        <taxon>Brassicales</taxon>
        <taxon>Brassicaceae</taxon>
        <taxon>Arabideae</taxon>
        <taxon>Arabis</taxon>
    </lineage>
</organism>
<gene>
    <name evidence="8" type="ORF">ANE_LOCUS26982</name>
</gene>
<keyword evidence="5" id="KW-0378">Hydrolase</keyword>
<proteinExistence type="predicted"/>
<dbReference type="GO" id="GO:0061136">
    <property type="term" value="P:regulation of proteasomal protein catabolic process"/>
    <property type="evidence" value="ECO:0007669"/>
    <property type="project" value="TreeGrafter"/>
</dbReference>
<name>A0A565CS52_9BRAS</name>
<evidence type="ECO:0000256" key="5">
    <source>
        <dbReference type="ARBA" id="ARBA00022801"/>
    </source>
</evidence>
<evidence type="ECO:0000259" key="7">
    <source>
        <dbReference type="Pfam" id="PF00443"/>
    </source>
</evidence>
<protein>
    <recommendedName>
        <fullName evidence="2">ubiquitinyl hydrolase 1</fullName>
        <ecNumber evidence="2">3.4.19.12</ecNumber>
    </recommendedName>
</protein>
<sequence>MNSTVQCLKSVPELKSALSNYSLSARSNNVDQTSHMLTVATRELFGELDSSVNAVSPTQFWMINHSSEGVC</sequence>